<dbReference type="InterPro" id="IPR036742">
    <property type="entry name" value="ATP_synth_F1_esu_sf_mt"/>
</dbReference>
<dbReference type="CDD" id="cd12153">
    <property type="entry name" value="F1-ATPase_epsilon"/>
    <property type="match status" value="1"/>
</dbReference>
<organism evidence="2 3">
    <name type="scientific">Didymella pomorum</name>
    <dbReference type="NCBI Taxonomy" id="749634"/>
    <lineage>
        <taxon>Eukaryota</taxon>
        <taxon>Fungi</taxon>
        <taxon>Dikarya</taxon>
        <taxon>Ascomycota</taxon>
        <taxon>Pezizomycotina</taxon>
        <taxon>Dothideomycetes</taxon>
        <taxon>Pleosporomycetidae</taxon>
        <taxon>Pleosporales</taxon>
        <taxon>Pleosporineae</taxon>
        <taxon>Didymellaceae</taxon>
        <taxon>Didymella</taxon>
    </lineage>
</organism>
<dbReference type="EMBL" id="JAPEVA010000161">
    <property type="protein sequence ID" value="KAJ4395376.1"/>
    <property type="molecule type" value="Genomic_DNA"/>
</dbReference>
<dbReference type="GO" id="GO:0005743">
    <property type="term" value="C:mitochondrial inner membrane"/>
    <property type="evidence" value="ECO:0007669"/>
    <property type="project" value="InterPro"/>
</dbReference>
<dbReference type="PANTHER" id="PTHR12448:SF0">
    <property type="entry name" value="ATP SYNTHASE SUBUNIT EPSILON, MITOCHONDRIAL"/>
    <property type="match status" value="1"/>
</dbReference>
<name>A0A9W8YYY9_9PLEO</name>
<accession>A0A9W8YYY9</accession>
<dbReference type="PANTHER" id="PTHR12448">
    <property type="entry name" value="ATP SYNTHASE EPSILON CHAIN, MITOCHONDRIAL"/>
    <property type="match status" value="1"/>
</dbReference>
<dbReference type="InterPro" id="IPR006721">
    <property type="entry name" value="ATP_synth_F1_esu_mt"/>
</dbReference>
<comment type="caution">
    <text evidence="2">The sequence shown here is derived from an EMBL/GenBank/DDBJ whole genome shotgun (WGS) entry which is preliminary data.</text>
</comment>
<dbReference type="SUPFAM" id="SSF48690">
    <property type="entry name" value="Epsilon subunit of mitochondrial F1F0-ATP synthase"/>
    <property type="match status" value="1"/>
</dbReference>
<dbReference type="GO" id="GO:0045259">
    <property type="term" value="C:proton-transporting ATP synthase complex"/>
    <property type="evidence" value="ECO:0007669"/>
    <property type="project" value="InterPro"/>
</dbReference>
<dbReference type="Pfam" id="PF04627">
    <property type="entry name" value="ATP-synt_Eps"/>
    <property type="match status" value="1"/>
</dbReference>
<dbReference type="OrthoDB" id="269124at2759"/>
<dbReference type="GO" id="GO:0042776">
    <property type="term" value="P:proton motive force-driven mitochondrial ATP synthesis"/>
    <property type="evidence" value="ECO:0007669"/>
    <property type="project" value="TreeGrafter"/>
</dbReference>
<dbReference type="AlphaFoldDB" id="A0A9W8YYY9"/>
<evidence type="ECO:0000313" key="3">
    <source>
        <dbReference type="Proteomes" id="UP001140510"/>
    </source>
</evidence>
<dbReference type="Gene3D" id="1.10.1620.20">
    <property type="entry name" value="ATP synthase, F1 complex, epsilon subunit superfamily, mitochondrial"/>
    <property type="match status" value="1"/>
</dbReference>
<comment type="similarity">
    <text evidence="1">Belongs to the eukaryotic ATPase epsilon family.</text>
</comment>
<proteinExistence type="inferred from homology"/>
<evidence type="ECO:0000256" key="1">
    <source>
        <dbReference type="ARBA" id="ARBA00009502"/>
    </source>
</evidence>
<keyword evidence="3" id="KW-1185">Reference proteome</keyword>
<reference evidence="2" key="1">
    <citation type="submission" date="2022-10" db="EMBL/GenBank/DDBJ databases">
        <title>Tapping the CABI collections for fungal endophytes: first genome assemblies for Collariella, Neodidymelliopsis, Ascochyta clinopodiicola, Didymella pomorum, Didymosphaeria variabile, Neocosmospora piperis and Neocucurbitaria cava.</title>
        <authorList>
            <person name="Hill R."/>
        </authorList>
    </citation>
    <scope>NUCLEOTIDE SEQUENCE</scope>
    <source>
        <strain evidence="2">IMI 355091</strain>
    </source>
</reference>
<dbReference type="FunFam" id="1.10.1620.20:FF:000003">
    <property type="entry name" value="Mitochondrial ATP synthase epsilon chain domain-containing protein"/>
    <property type="match status" value="1"/>
</dbReference>
<evidence type="ECO:0000313" key="2">
    <source>
        <dbReference type="EMBL" id="KAJ4395376.1"/>
    </source>
</evidence>
<dbReference type="GO" id="GO:0046933">
    <property type="term" value="F:proton-transporting ATP synthase activity, rotational mechanism"/>
    <property type="evidence" value="ECO:0007669"/>
    <property type="project" value="InterPro"/>
</dbReference>
<sequence length="76" mass="8441">MAAAWKVAGLTYNRYISVASRVVRRSLKEDKRIAAERRGESELKFAKWENGKQGEVKELNDAVFSQQAADKVAAAA</sequence>
<dbReference type="Proteomes" id="UP001140510">
    <property type="component" value="Unassembled WGS sequence"/>
</dbReference>
<protein>
    <recommendedName>
        <fullName evidence="4">Mitochondrial ATP synthase epsilon chain domain-containing protein</fullName>
    </recommendedName>
</protein>
<gene>
    <name evidence="2" type="ORF">N0V91_010897</name>
</gene>
<evidence type="ECO:0008006" key="4">
    <source>
        <dbReference type="Google" id="ProtNLM"/>
    </source>
</evidence>